<feature type="region of interest" description="Disordered" evidence="1">
    <location>
        <begin position="421"/>
        <end position="440"/>
    </location>
</feature>
<feature type="domain" description="AAA+ ATPase" evidence="2">
    <location>
        <begin position="653"/>
        <end position="858"/>
    </location>
</feature>
<feature type="compositionally biased region" description="Basic residues" evidence="1">
    <location>
        <begin position="756"/>
        <end position="768"/>
    </location>
</feature>
<dbReference type="GO" id="GO:0003677">
    <property type="term" value="F:DNA binding"/>
    <property type="evidence" value="ECO:0007669"/>
    <property type="project" value="TreeGrafter"/>
</dbReference>
<gene>
    <name evidence="3" type="ORF">BS50DRAFT_411914</name>
</gene>
<dbReference type="InterPro" id="IPR027417">
    <property type="entry name" value="P-loop_NTPase"/>
</dbReference>
<reference evidence="3 4" key="1">
    <citation type="journal article" date="2018" name="Front. Microbiol.">
        <title>Genome-Wide Analysis of Corynespora cassiicola Leaf Fall Disease Putative Effectors.</title>
        <authorList>
            <person name="Lopez D."/>
            <person name="Ribeiro S."/>
            <person name="Label P."/>
            <person name="Fumanal B."/>
            <person name="Venisse J.S."/>
            <person name="Kohler A."/>
            <person name="de Oliveira R.R."/>
            <person name="Labutti K."/>
            <person name="Lipzen A."/>
            <person name="Lail K."/>
            <person name="Bauer D."/>
            <person name="Ohm R.A."/>
            <person name="Barry K.W."/>
            <person name="Spatafora J."/>
            <person name="Grigoriev I.V."/>
            <person name="Martin F.M."/>
            <person name="Pujade-Renaud V."/>
        </authorList>
    </citation>
    <scope>NUCLEOTIDE SEQUENCE [LARGE SCALE GENOMIC DNA]</scope>
    <source>
        <strain evidence="3 4">Philippines</strain>
    </source>
</reference>
<keyword evidence="4" id="KW-1185">Reference proteome</keyword>
<dbReference type="GO" id="GO:0016887">
    <property type="term" value="F:ATP hydrolysis activity"/>
    <property type="evidence" value="ECO:0007669"/>
    <property type="project" value="InterPro"/>
</dbReference>
<evidence type="ECO:0000256" key="1">
    <source>
        <dbReference type="SAM" id="MobiDB-lite"/>
    </source>
</evidence>
<dbReference type="GO" id="GO:0005524">
    <property type="term" value="F:ATP binding"/>
    <property type="evidence" value="ECO:0007669"/>
    <property type="project" value="InterPro"/>
</dbReference>
<evidence type="ECO:0000259" key="2">
    <source>
        <dbReference type="SMART" id="SM00382"/>
    </source>
</evidence>
<feature type="compositionally biased region" description="Polar residues" evidence="1">
    <location>
        <begin position="23"/>
        <end position="37"/>
    </location>
</feature>
<name>A0A2T2NLP2_CORCC</name>
<dbReference type="SUPFAM" id="SSF52540">
    <property type="entry name" value="P-loop containing nucleoside triphosphate hydrolases"/>
    <property type="match status" value="1"/>
</dbReference>
<dbReference type="PANTHER" id="PTHR23389">
    <property type="entry name" value="CHROMOSOME TRANSMISSION FIDELITY FACTOR 18"/>
    <property type="match status" value="1"/>
</dbReference>
<dbReference type="STRING" id="1448308.A0A2T2NLP2"/>
<evidence type="ECO:0000313" key="4">
    <source>
        <dbReference type="Proteomes" id="UP000240883"/>
    </source>
</evidence>
<accession>A0A2T2NLP2</accession>
<sequence>MASAAVQTAMNLEDKKTIHPFFSKQTHVSPEQTSSTDPVADQQHHDSASEQPSGDAQPKRDLKRRNKKGDEEKVKPESNPRSKNQPSLERFTRPSVCKNASVVCDTVEIHDTSLENDPNQNRRKRRKTNSPTPPTTTPLESDAMPQGEPSDWHHQLQAEAGKCEPHLEVMPASQIPEEVVMATTEAQSKDKKLLARAVTPPVTITRPIHQCSASGEPIAIREGNHAHTETTPKILKITKSGKLVSSPPAPEQAASAKPRRGRKRAAPKPSPTVTIIKYGSDATSRLELGQKIDGILDGTFRFPPRPTAPPKVPPKAPVKRAAASKVTHPFFTGKANQRKEDGVPTKPDIGAQQPPSPRKVKSAVTPGKLRNDSRVNRLEQPAQAFGALAGDKRLSKGSGLTDVPWPSKETIHVRNLDEQAALTSQGGPSGTAPARKSRKLKSNVIMVPQHEDLCERLGKQLCDSIHQNKELLASGFLPPEDVRLPKRLLTTGSRIQEQVRREVRANLPPSTNQQPRSNNAHPAVSTLFTSIEHSLTPFDQGLCETQAWTQKHAPQCASQVLIPGREATVLHDWLQGLTVVAVESSKEVTKTNSAYDAKKPPKKRRKKAEDDFIVFDEEEEDDFIEISDGEEYGQHLWGMARQRSLKRPRLSRTKNVVIVSGPYGCGKSAMVYAVAKELDFDVFEINAGGRRSGKDIQDKVGDMSENHLVNHKRNGALVKQDQASAADDDEHIGADLQNDIDSGRQGTMTAFFKSNTRPRPKERAHKALKAPISTEGALPDGQPQRKSQKQSLILFEEADVLFEEDQQFWTQVTKLASQSKRPIIITCNDESVVPYDLPIGAILRLSPAPVDLATDYMLVLAAKEGHLLKRKAVADLYKSKNNDLRASITELDFWCQMSVGDRKGGLEWIYQRWPPGNDVDEYGRLLRVASEDTYEDGMGWLSHNVAVSQNNIGFNKQEELVKEVWENWGIRPNEWSSIHGHNSSVNALQHSHIERISELQRLDALAESISAADVYSRIDMPSYDDDYKEPMDPTLPPLPEKARFSYTTSAPVMQVDHASDFLTFDTNIFVASHLQAQNAFSDIGAGLGGEQKLPVGEKEFTDAVLRNKFDKHDRHKLSRPDFSAAFDVLAAPPSTTPAVSNTYPLTASSFDRTFRIVVDDLAPYVRSIVAHEQILEGQRIRLSNLLSEGGTGKRARTTRASRTAMEGGSRGTKRRERWFEKELNFDLVMATAGKSWTGMGSGVESLEMSSRAGDSQSGTQVH</sequence>
<feature type="region of interest" description="Disordered" evidence="1">
    <location>
        <begin position="755"/>
        <end position="789"/>
    </location>
</feature>
<protein>
    <recommendedName>
        <fullName evidence="2">AAA+ ATPase domain-containing protein</fullName>
    </recommendedName>
</protein>
<dbReference type="Proteomes" id="UP000240883">
    <property type="component" value="Unassembled WGS sequence"/>
</dbReference>
<proteinExistence type="predicted"/>
<dbReference type="OrthoDB" id="9996895at2759"/>
<feature type="compositionally biased region" description="Basic residues" evidence="1">
    <location>
        <begin position="257"/>
        <end position="266"/>
    </location>
</feature>
<dbReference type="SMART" id="SM00382">
    <property type="entry name" value="AAA"/>
    <property type="match status" value="1"/>
</dbReference>
<dbReference type="PANTHER" id="PTHR23389:SF21">
    <property type="entry name" value="ATPASE FAMILY AAA DOMAIN-CONTAINING PROTEIN 5"/>
    <property type="match status" value="1"/>
</dbReference>
<dbReference type="AlphaFoldDB" id="A0A2T2NLP2"/>
<feature type="compositionally biased region" description="Basic and acidic residues" evidence="1">
    <location>
        <begin position="68"/>
        <end position="80"/>
    </location>
</feature>
<feature type="region of interest" description="Disordered" evidence="1">
    <location>
        <begin position="1189"/>
        <end position="1213"/>
    </location>
</feature>
<dbReference type="InterPro" id="IPR003593">
    <property type="entry name" value="AAA+_ATPase"/>
</dbReference>
<feature type="region of interest" description="Disordered" evidence="1">
    <location>
        <begin position="1"/>
        <end position="160"/>
    </location>
</feature>
<evidence type="ECO:0000313" key="3">
    <source>
        <dbReference type="EMBL" id="PSN66300.1"/>
    </source>
</evidence>
<feature type="region of interest" description="Disordered" evidence="1">
    <location>
        <begin position="331"/>
        <end position="366"/>
    </location>
</feature>
<dbReference type="GO" id="GO:0005634">
    <property type="term" value="C:nucleus"/>
    <property type="evidence" value="ECO:0007669"/>
    <property type="project" value="TreeGrafter"/>
</dbReference>
<organism evidence="3 4">
    <name type="scientific">Corynespora cassiicola Philippines</name>
    <dbReference type="NCBI Taxonomy" id="1448308"/>
    <lineage>
        <taxon>Eukaryota</taxon>
        <taxon>Fungi</taxon>
        <taxon>Dikarya</taxon>
        <taxon>Ascomycota</taxon>
        <taxon>Pezizomycotina</taxon>
        <taxon>Dothideomycetes</taxon>
        <taxon>Pleosporomycetidae</taxon>
        <taxon>Pleosporales</taxon>
        <taxon>Corynesporascaceae</taxon>
        <taxon>Corynespora</taxon>
    </lineage>
</organism>
<feature type="region of interest" description="Disordered" evidence="1">
    <location>
        <begin position="241"/>
        <end position="275"/>
    </location>
</feature>
<dbReference type="Pfam" id="PF00004">
    <property type="entry name" value="AAA"/>
    <property type="match status" value="1"/>
</dbReference>
<feature type="compositionally biased region" description="Polar residues" evidence="1">
    <location>
        <begin position="1252"/>
        <end position="1262"/>
    </location>
</feature>
<feature type="region of interest" description="Disordered" evidence="1">
    <location>
        <begin position="1240"/>
        <end position="1262"/>
    </location>
</feature>
<dbReference type="Gene3D" id="3.40.50.300">
    <property type="entry name" value="P-loop containing nucleotide triphosphate hydrolases"/>
    <property type="match status" value="1"/>
</dbReference>
<feature type="compositionally biased region" description="Polar residues" evidence="1">
    <location>
        <begin position="1"/>
        <end position="10"/>
    </location>
</feature>
<feature type="compositionally biased region" description="Basic and acidic residues" evidence="1">
    <location>
        <begin position="150"/>
        <end position="160"/>
    </location>
</feature>
<dbReference type="EMBL" id="KZ678136">
    <property type="protein sequence ID" value="PSN66300.1"/>
    <property type="molecule type" value="Genomic_DNA"/>
</dbReference>
<dbReference type="InterPro" id="IPR003959">
    <property type="entry name" value="ATPase_AAA_core"/>
</dbReference>